<proteinExistence type="predicted"/>
<dbReference type="PROSITE" id="PS51257">
    <property type="entry name" value="PROKAR_LIPOPROTEIN"/>
    <property type="match status" value="1"/>
</dbReference>
<reference evidence="1" key="1">
    <citation type="submission" date="2018-05" db="EMBL/GenBank/DDBJ databases">
        <authorList>
            <person name="Lanie J.A."/>
            <person name="Ng W.-L."/>
            <person name="Kazmierczak K.M."/>
            <person name="Andrzejewski T.M."/>
            <person name="Davidsen T.M."/>
            <person name="Wayne K.J."/>
            <person name="Tettelin H."/>
            <person name="Glass J.I."/>
            <person name="Rusch D."/>
            <person name="Podicherti R."/>
            <person name="Tsui H.-C.T."/>
            <person name="Winkler M.E."/>
        </authorList>
    </citation>
    <scope>NUCLEOTIDE SEQUENCE</scope>
</reference>
<sequence>MKKKFIYILLLLIVISCNDKTDIEVKEITTPITINPLVNFDAFVGELPEDQQNCLLSKFSNKEEMINFVSDNSLPSQKLSDCIDENTNYRILHGLFLLQNIQLNEIELNCIKQNNLIEKFDYLGETFGAPMFTYTLGSLFC</sequence>
<feature type="non-terminal residue" evidence="1">
    <location>
        <position position="141"/>
    </location>
</feature>
<evidence type="ECO:0008006" key="2">
    <source>
        <dbReference type="Google" id="ProtNLM"/>
    </source>
</evidence>
<evidence type="ECO:0000313" key="1">
    <source>
        <dbReference type="EMBL" id="SVC45799.1"/>
    </source>
</evidence>
<dbReference type="AlphaFoldDB" id="A0A382MA97"/>
<organism evidence="1">
    <name type="scientific">marine metagenome</name>
    <dbReference type="NCBI Taxonomy" id="408172"/>
    <lineage>
        <taxon>unclassified sequences</taxon>
        <taxon>metagenomes</taxon>
        <taxon>ecological metagenomes</taxon>
    </lineage>
</organism>
<protein>
    <recommendedName>
        <fullName evidence="2">Lipoprotein</fullName>
    </recommendedName>
</protein>
<name>A0A382MA97_9ZZZZ</name>
<dbReference type="EMBL" id="UINC01092320">
    <property type="protein sequence ID" value="SVC45799.1"/>
    <property type="molecule type" value="Genomic_DNA"/>
</dbReference>
<gene>
    <name evidence="1" type="ORF">METZ01_LOCUS298653</name>
</gene>
<accession>A0A382MA97</accession>